<proteinExistence type="predicted"/>
<dbReference type="PANTHER" id="PTHR33969:SF2">
    <property type="entry name" value="SEGREGATION AND CONDENSATION PROTEIN A"/>
    <property type="match status" value="1"/>
</dbReference>
<dbReference type="Pfam" id="PF02616">
    <property type="entry name" value="SMC_ScpA"/>
    <property type="match status" value="1"/>
</dbReference>
<dbReference type="PANTHER" id="PTHR33969">
    <property type="entry name" value="SEGREGATION AND CONDENSATION PROTEIN A"/>
    <property type="match status" value="1"/>
</dbReference>
<dbReference type="InterPro" id="IPR003768">
    <property type="entry name" value="ScpA"/>
</dbReference>
<accession>A0A7T5R3V1</accession>
<sequence>MTHDNAIAEEAALAATLSSFEEDPPREGLGEGMHAADAFLLNLDGYEGPIDVLLGMARDQKVDLAKISILQLARQYLQFIERAHQLELDLAAEYLVMAAWLAYLKSRLLLPREKDGEGPDAHAMAEALQFQLRRLEAMKQAAENMFKLPQLGMGIYRRGMPEGLRTTYNSIYDLSLYDVLRAYGDIKQRAKGGQYELPTFHLMSMEAAMERMTRMLGKLPRNGQCSVWTTLDSFLPEKNTDKLYMRSSLASLLTVTLELAKQGKIEVRQDGPFRPVYMRATTEKFDDVTMEGNAVATGT</sequence>
<evidence type="ECO:0000313" key="3">
    <source>
        <dbReference type="Proteomes" id="UP000595362"/>
    </source>
</evidence>
<protein>
    <recommendedName>
        <fullName evidence="1">Segregation and condensation protein A</fullName>
    </recommendedName>
</protein>
<dbReference type="Gene3D" id="6.10.250.2410">
    <property type="match status" value="1"/>
</dbReference>
<name>A0A7T5R3V1_9BACT</name>
<evidence type="ECO:0000256" key="1">
    <source>
        <dbReference type="ARBA" id="ARBA00044777"/>
    </source>
</evidence>
<dbReference type="Proteomes" id="UP000595362">
    <property type="component" value="Chromosome"/>
</dbReference>
<dbReference type="EMBL" id="CP066681">
    <property type="protein sequence ID" value="QQG37005.1"/>
    <property type="molecule type" value="Genomic_DNA"/>
</dbReference>
<evidence type="ECO:0000313" key="2">
    <source>
        <dbReference type="EMBL" id="QQG37005.1"/>
    </source>
</evidence>
<gene>
    <name evidence="2" type="ORF">HYS17_04360</name>
</gene>
<dbReference type="AlphaFoldDB" id="A0A7T5R3V1"/>
<reference evidence="2 3" key="1">
    <citation type="submission" date="2020-07" db="EMBL/GenBank/DDBJ databases">
        <title>Huge and variable diversity of episymbiotic CPR bacteria and DPANN archaea in groundwater ecosystems.</title>
        <authorList>
            <person name="He C.Y."/>
            <person name="Keren R."/>
            <person name="Whittaker M."/>
            <person name="Farag I.F."/>
            <person name="Doudna J."/>
            <person name="Cate J.H.D."/>
            <person name="Banfield J.F."/>
        </authorList>
    </citation>
    <scope>NUCLEOTIDE SEQUENCE [LARGE SCALE GENOMIC DNA]</scope>
    <source>
        <strain evidence="2">NC_groundwater_70_Ag_B-0.1um_54_66</strain>
    </source>
</reference>
<organism evidence="2 3">
    <name type="scientific">Micavibrio aeruginosavorus</name>
    <dbReference type="NCBI Taxonomy" id="349221"/>
    <lineage>
        <taxon>Bacteria</taxon>
        <taxon>Pseudomonadati</taxon>
        <taxon>Bdellovibrionota</taxon>
        <taxon>Bdellovibrionia</taxon>
        <taxon>Bdellovibrionales</taxon>
        <taxon>Pseudobdellovibrionaceae</taxon>
        <taxon>Micavibrio</taxon>
    </lineage>
</organism>